<sequence length="430" mass="46474">MRGRKGNGDEEGDPMGLDDLRRRSKELLLEVLRSVAERRRVAAAAAGEKLRLGMPLEDPEVEASLWDASIAEASRNDVDERSAGRIAWTLIRDSLMVQGALREEPAYPPGALEEDVVRLDLDLWDPLVELDGEGGAQAGGRAPTLEEAESELAAALDVDPGSLVSFPSWRDSVWAVLRATAEGVGVVMYEPVHPWLASAVWSAGGRPYRVHRDMDDCWRLRLPEVSRRGWILMFEDPDYVTGIAHGQDELSELSEFSDSAHMPLVHLGLCGPLSQRGAARSPDPEAVSIGGIGCAMGSLDAGISWVIAPGISGRIRRLRDAAGALPRPRDVSSTSRALSSGAVDRARAAVSERLEYVRSMLSGRIRYCEPSSGPHLFAVGPRQPAWKSGVAVARGAAFGAYPDGFRVNFMVDEESLRLGLGRLILSMLPG</sequence>
<dbReference type="InterPro" id="IPR015422">
    <property type="entry name" value="PyrdxlP-dep_Trfase_small"/>
</dbReference>
<organism evidence="2 3">
    <name type="scientific">Conexivisphaera calida</name>
    <dbReference type="NCBI Taxonomy" id="1874277"/>
    <lineage>
        <taxon>Archaea</taxon>
        <taxon>Nitrososphaerota</taxon>
        <taxon>Conexivisphaeria</taxon>
        <taxon>Conexivisphaerales</taxon>
        <taxon>Conexivisphaeraceae</taxon>
        <taxon>Conexivisphaera</taxon>
    </lineage>
</organism>
<keyword evidence="3" id="KW-1185">Reference proteome</keyword>
<dbReference type="InterPro" id="IPR036979">
    <property type="entry name" value="CM_dom_sf"/>
</dbReference>
<reference evidence="2 3" key="1">
    <citation type="journal article" date="2019" name="ISME J.">
        <title>Isolation and characterization of a thermophilic sulfur- and iron-reducing thaumarchaeote from a terrestrial acidic hot spring.</title>
        <authorList>
            <person name="Kato S."/>
            <person name="Itoh T."/>
            <person name="Yuki M."/>
            <person name="Nagamori M."/>
            <person name="Ohnishi M."/>
            <person name="Uematsu K."/>
            <person name="Suzuki K."/>
            <person name="Takashina T."/>
            <person name="Ohkuma M."/>
        </authorList>
    </citation>
    <scope>NUCLEOTIDE SEQUENCE [LARGE SCALE GENOMIC DNA]</scope>
    <source>
        <strain evidence="2 3">NAS-02</strain>
    </source>
</reference>
<evidence type="ECO:0000313" key="3">
    <source>
        <dbReference type="Proteomes" id="UP000509448"/>
    </source>
</evidence>
<dbReference type="Gene3D" id="3.90.1150.10">
    <property type="entry name" value="Aspartate Aminotransferase, domain 1"/>
    <property type="match status" value="1"/>
</dbReference>
<dbReference type="InterPro" id="IPR015421">
    <property type="entry name" value="PyrdxlP-dep_Trfase_major"/>
</dbReference>
<name>A0A4P2VBL8_9ARCH</name>
<gene>
    <name evidence="2" type="ORF">NAS2_0567</name>
</gene>
<evidence type="ECO:0000313" key="2">
    <source>
        <dbReference type="EMBL" id="BBE41956.1"/>
    </source>
</evidence>
<dbReference type="AlphaFoldDB" id="A0A4P2VBL8"/>
<dbReference type="GO" id="GO:0004106">
    <property type="term" value="F:chorismate mutase activity"/>
    <property type="evidence" value="ECO:0007669"/>
    <property type="project" value="InterPro"/>
</dbReference>
<feature type="domain" description="Chorismate mutase" evidence="1">
    <location>
        <begin position="23"/>
        <end position="101"/>
    </location>
</feature>
<dbReference type="GO" id="GO:0046417">
    <property type="term" value="P:chorismate metabolic process"/>
    <property type="evidence" value="ECO:0007669"/>
    <property type="project" value="InterPro"/>
</dbReference>
<accession>A0A4P2VBL8</accession>
<dbReference type="GeneID" id="55584385"/>
<dbReference type="Pfam" id="PF01817">
    <property type="entry name" value="CM_2"/>
    <property type="match status" value="1"/>
</dbReference>
<dbReference type="InterPro" id="IPR036263">
    <property type="entry name" value="Chorismate_II_sf"/>
</dbReference>
<protein>
    <recommendedName>
        <fullName evidence="1">Chorismate mutase domain-containing protein</fullName>
    </recommendedName>
</protein>
<dbReference type="EMBL" id="AP018732">
    <property type="protein sequence ID" value="BBE41956.1"/>
    <property type="molecule type" value="Genomic_DNA"/>
</dbReference>
<evidence type="ECO:0000259" key="1">
    <source>
        <dbReference type="SMART" id="SM00830"/>
    </source>
</evidence>
<dbReference type="SUPFAM" id="SSF48600">
    <property type="entry name" value="Chorismate mutase II"/>
    <property type="match status" value="1"/>
</dbReference>
<dbReference type="KEGG" id="ccai:NAS2_0567"/>
<proteinExistence type="predicted"/>
<dbReference type="InterPro" id="IPR015424">
    <property type="entry name" value="PyrdxlP-dep_Trfase"/>
</dbReference>
<dbReference type="InterPro" id="IPR002701">
    <property type="entry name" value="CM_II_prokaryot"/>
</dbReference>
<dbReference type="SUPFAM" id="SSF53383">
    <property type="entry name" value="PLP-dependent transferases"/>
    <property type="match status" value="1"/>
</dbReference>
<dbReference type="Gene3D" id="3.40.640.10">
    <property type="entry name" value="Type I PLP-dependent aspartate aminotransferase-like (Major domain)"/>
    <property type="match status" value="1"/>
</dbReference>
<dbReference type="Gene3D" id="1.20.59.10">
    <property type="entry name" value="Chorismate mutase"/>
    <property type="match status" value="1"/>
</dbReference>
<dbReference type="Proteomes" id="UP000509448">
    <property type="component" value="Chromosome"/>
</dbReference>
<dbReference type="RefSeq" id="WP_174448243.1">
    <property type="nucleotide sequence ID" value="NZ_AP018732.1"/>
</dbReference>
<dbReference type="SMART" id="SM00830">
    <property type="entry name" value="CM_2"/>
    <property type="match status" value="1"/>
</dbReference>